<comment type="caution">
    <text evidence="2">The sequence shown here is derived from an EMBL/GenBank/DDBJ whole genome shotgun (WGS) entry which is preliminary data.</text>
</comment>
<keyword evidence="3" id="KW-1185">Reference proteome</keyword>
<evidence type="ECO:0000256" key="1">
    <source>
        <dbReference type="SAM" id="SignalP"/>
    </source>
</evidence>
<feature type="signal peptide" evidence="1">
    <location>
        <begin position="1"/>
        <end position="17"/>
    </location>
</feature>
<gene>
    <name evidence="2" type="ORF">EGT67_18320</name>
</gene>
<keyword evidence="1" id="KW-0732">Signal</keyword>
<dbReference type="RefSeq" id="WP_127917528.1">
    <property type="nucleotide sequence ID" value="NZ_RKLP01000010.1"/>
</dbReference>
<protein>
    <submittedName>
        <fullName evidence="2">Uncharacterized protein</fullName>
    </submittedName>
</protein>
<dbReference type="EMBL" id="RKLP01000010">
    <property type="protein sequence ID" value="RVW07900.1"/>
    <property type="molecule type" value="Genomic_DNA"/>
</dbReference>
<name>A0A3S3E835_9NOCA</name>
<accession>A0A3S3E835</accession>
<proteinExistence type="predicted"/>
<sequence length="166" mass="16512">MSIIGKCSVGLMSTVVAAGVGIGIAAAPTAAANPPPHPLSSAEFSSAGSSTTGSLTAGALAAAFDAGLPVVEAFGTQKPPWYSTPTVFYRIVHDRAALSSPSAKLVVLGQRPPDTFAVAPGPLGAAGLAGPIATWDPRGIDPNVRWTFVSTPGCAADCVGVAFFGY</sequence>
<dbReference type="AlphaFoldDB" id="A0A3S3E835"/>
<dbReference type="OrthoDB" id="9948588at2"/>
<feature type="chain" id="PRO_5038624802" evidence="1">
    <location>
        <begin position="18"/>
        <end position="166"/>
    </location>
</feature>
<evidence type="ECO:0000313" key="2">
    <source>
        <dbReference type="EMBL" id="RVW07900.1"/>
    </source>
</evidence>
<evidence type="ECO:0000313" key="3">
    <source>
        <dbReference type="Proteomes" id="UP000286208"/>
    </source>
</evidence>
<organism evidence="2 3">
    <name type="scientific">Prescottella agglutinans</name>
    <dbReference type="NCBI Taxonomy" id="1644129"/>
    <lineage>
        <taxon>Bacteria</taxon>
        <taxon>Bacillati</taxon>
        <taxon>Actinomycetota</taxon>
        <taxon>Actinomycetes</taxon>
        <taxon>Mycobacteriales</taxon>
        <taxon>Nocardiaceae</taxon>
        <taxon>Prescottella</taxon>
    </lineage>
</organism>
<dbReference type="Proteomes" id="UP000286208">
    <property type="component" value="Unassembled WGS sequence"/>
</dbReference>
<reference evidence="2 3" key="1">
    <citation type="submission" date="2018-11" db="EMBL/GenBank/DDBJ databases">
        <title>Rhodococcus spongicola sp. nov. and Rhodococcus xishaensis sp. nov. from marine sponges.</title>
        <authorList>
            <person name="Li L."/>
            <person name="Lin H.W."/>
        </authorList>
    </citation>
    <scope>NUCLEOTIDE SEQUENCE [LARGE SCALE GENOMIC DNA]</scope>
    <source>
        <strain evidence="2 3">CCTCC AB2014297</strain>
    </source>
</reference>